<proteinExistence type="predicted"/>
<reference evidence="2 3" key="1">
    <citation type="submission" date="2018-11" db="EMBL/GenBank/DDBJ databases">
        <authorList>
            <consortium name="Pathogen Informatics"/>
        </authorList>
    </citation>
    <scope>NUCLEOTIDE SEQUENCE [LARGE SCALE GENOMIC DNA]</scope>
    <source>
        <strain evidence="2 3">Zambia</strain>
    </source>
</reference>
<sequence length="68" mass="7793">MHIADVSYTTTKQSSNPTSYNDNNSNNNTNNNNNNSNNNSNNGNNNKTDKEFMVPRYLSTFYFTYLNV</sequence>
<accession>A0A183M5A8</accession>
<keyword evidence="3" id="KW-1185">Reference proteome</keyword>
<evidence type="ECO:0000313" key="3">
    <source>
        <dbReference type="Proteomes" id="UP000277204"/>
    </source>
</evidence>
<evidence type="ECO:0000313" key="2">
    <source>
        <dbReference type="EMBL" id="VDO94314.1"/>
    </source>
</evidence>
<protein>
    <submittedName>
        <fullName evidence="2">Uncharacterized protein</fullName>
    </submittedName>
</protein>
<dbReference type="AlphaFoldDB" id="A0A183M5A8"/>
<feature type="compositionally biased region" description="Low complexity" evidence="1">
    <location>
        <begin position="14"/>
        <end position="46"/>
    </location>
</feature>
<evidence type="ECO:0000256" key="1">
    <source>
        <dbReference type="SAM" id="MobiDB-lite"/>
    </source>
</evidence>
<organism evidence="2 3">
    <name type="scientific">Schistosoma margrebowiei</name>
    <dbReference type="NCBI Taxonomy" id="48269"/>
    <lineage>
        <taxon>Eukaryota</taxon>
        <taxon>Metazoa</taxon>
        <taxon>Spiralia</taxon>
        <taxon>Lophotrochozoa</taxon>
        <taxon>Platyhelminthes</taxon>
        <taxon>Trematoda</taxon>
        <taxon>Digenea</taxon>
        <taxon>Strigeidida</taxon>
        <taxon>Schistosomatoidea</taxon>
        <taxon>Schistosomatidae</taxon>
        <taxon>Schistosoma</taxon>
    </lineage>
</organism>
<name>A0A183M5A8_9TREM</name>
<gene>
    <name evidence="2" type="ORF">SMRZ_LOCUS11233</name>
</gene>
<dbReference type="EMBL" id="UZAI01006202">
    <property type="protein sequence ID" value="VDO94314.1"/>
    <property type="molecule type" value="Genomic_DNA"/>
</dbReference>
<dbReference type="Proteomes" id="UP000277204">
    <property type="component" value="Unassembled WGS sequence"/>
</dbReference>
<feature type="region of interest" description="Disordered" evidence="1">
    <location>
        <begin position="1"/>
        <end position="52"/>
    </location>
</feature>